<evidence type="ECO:0000259" key="12">
    <source>
        <dbReference type="PROSITE" id="PS50157"/>
    </source>
</evidence>
<feature type="compositionally biased region" description="Acidic residues" evidence="11">
    <location>
        <begin position="990"/>
        <end position="999"/>
    </location>
</feature>
<evidence type="ECO:0000259" key="13">
    <source>
        <dbReference type="PROSITE" id="PS50280"/>
    </source>
</evidence>
<feature type="compositionally biased region" description="Basic and acidic residues" evidence="11">
    <location>
        <begin position="554"/>
        <end position="568"/>
    </location>
</feature>
<dbReference type="Pfam" id="PF21549">
    <property type="entry name" value="PRDM2_PR"/>
    <property type="match status" value="1"/>
</dbReference>
<keyword evidence="4 10" id="KW-0863">Zinc-finger</keyword>
<dbReference type="FunFam" id="3.30.160.60:FF:000126">
    <property type="entry name" value="Mds1 and evi1 complex locus protein"/>
    <property type="match status" value="1"/>
</dbReference>
<dbReference type="PANTHER" id="PTHR16515:SF49">
    <property type="entry name" value="GASTRULA ZINC FINGER PROTEIN XLCGF49.1-LIKE-RELATED"/>
    <property type="match status" value="1"/>
</dbReference>
<dbReference type="AlphaFoldDB" id="A0AAW2GJY2"/>
<dbReference type="GO" id="GO:0008276">
    <property type="term" value="F:protein methyltransferase activity"/>
    <property type="evidence" value="ECO:0007669"/>
    <property type="project" value="UniProtKB-ARBA"/>
</dbReference>
<feature type="domain" description="C2H2-type" evidence="12">
    <location>
        <begin position="431"/>
        <end position="458"/>
    </location>
</feature>
<feature type="domain" description="C2H2-type" evidence="12">
    <location>
        <begin position="460"/>
        <end position="487"/>
    </location>
</feature>
<dbReference type="SUPFAM" id="SSF82199">
    <property type="entry name" value="SET domain"/>
    <property type="match status" value="1"/>
</dbReference>
<dbReference type="InterPro" id="IPR001214">
    <property type="entry name" value="SET_dom"/>
</dbReference>
<feature type="domain" description="C2H2-type" evidence="12">
    <location>
        <begin position="899"/>
        <end position="926"/>
    </location>
</feature>
<dbReference type="Pfam" id="PF00096">
    <property type="entry name" value="zf-C2H2"/>
    <property type="match status" value="6"/>
</dbReference>
<dbReference type="EMBL" id="JADYXP020000003">
    <property type="protein sequence ID" value="KAL0128293.1"/>
    <property type="molecule type" value="Genomic_DNA"/>
</dbReference>
<dbReference type="SUPFAM" id="SSF57667">
    <property type="entry name" value="beta-beta-alpha zinc fingers"/>
    <property type="match status" value="5"/>
</dbReference>
<dbReference type="SMART" id="SM00355">
    <property type="entry name" value="ZnF_C2H2"/>
    <property type="match status" value="9"/>
</dbReference>
<dbReference type="FunFam" id="3.30.160.60:FF:000150">
    <property type="entry name" value="Mds1 and evi1 complex locus protein"/>
    <property type="match status" value="1"/>
</dbReference>
<evidence type="ECO:0000256" key="2">
    <source>
        <dbReference type="ARBA" id="ARBA00022723"/>
    </source>
</evidence>
<dbReference type="PROSITE" id="PS00028">
    <property type="entry name" value="ZINC_FINGER_C2H2_1"/>
    <property type="match status" value="7"/>
</dbReference>
<dbReference type="PANTHER" id="PTHR16515">
    <property type="entry name" value="PR DOMAIN ZINC FINGER PROTEIN"/>
    <property type="match status" value="1"/>
</dbReference>
<keyword evidence="15" id="KW-1185">Reference proteome</keyword>
<gene>
    <name evidence="14" type="ORF">PUN28_003513</name>
</gene>
<protein>
    <recommendedName>
        <fullName evidence="16">Transcription factor hamlet</fullName>
    </recommendedName>
</protein>
<name>A0AAW2GJY2_9HYME</name>
<evidence type="ECO:0000256" key="4">
    <source>
        <dbReference type="ARBA" id="ARBA00022771"/>
    </source>
</evidence>
<feature type="region of interest" description="Disordered" evidence="11">
    <location>
        <begin position="1"/>
        <end position="139"/>
    </location>
</feature>
<dbReference type="Proteomes" id="UP001430953">
    <property type="component" value="Unassembled WGS sequence"/>
</dbReference>
<keyword evidence="5" id="KW-0862">Zinc</keyword>
<evidence type="ECO:0000256" key="3">
    <source>
        <dbReference type="ARBA" id="ARBA00022737"/>
    </source>
</evidence>
<keyword evidence="2" id="KW-0479">Metal-binding</keyword>
<feature type="region of interest" description="Disordered" evidence="11">
    <location>
        <begin position="921"/>
        <end position="945"/>
    </location>
</feature>
<evidence type="ECO:0000313" key="15">
    <source>
        <dbReference type="Proteomes" id="UP001430953"/>
    </source>
</evidence>
<evidence type="ECO:0000256" key="9">
    <source>
        <dbReference type="ARBA" id="ARBA00023242"/>
    </source>
</evidence>
<proteinExistence type="predicted"/>
<evidence type="ECO:0000256" key="7">
    <source>
        <dbReference type="ARBA" id="ARBA00023125"/>
    </source>
</evidence>
<dbReference type="SMART" id="SM00317">
    <property type="entry name" value="SET"/>
    <property type="match status" value="1"/>
</dbReference>
<feature type="domain" description="C2H2-type" evidence="12">
    <location>
        <begin position="340"/>
        <end position="368"/>
    </location>
</feature>
<keyword evidence="8" id="KW-0804">Transcription</keyword>
<feature type="domain" description="C2H2-type" evidence="12">
    <location>
        <begin position="842"/>
        <end position="869"/>
    </location>
</feature>
<evidence type="ECO:0000256" key="6">
    <source>
        <dbReference type="ARBA" id="ARBA00023015"/>
    </source>
</evidence>
<evidence type="ECO:0008006" key="16">
    <source>
        <dbReference type="Google" id="ProtNLM"/>
    </source>
</evidence>
<feature type="compositionally biased region" description="Basic and acidic residues" evidence="11">
    <location>
        <begin position="283"/>
        <end position="292"/>
    </location>
</feature>
<feature type="compositionally biased region" description="Basic and acidic residues" evidence="11">
    <location>
        <begin position="112"/>
        <end position="139"/>
    </location>
</feature>
<keyword evidence="9" id="KW-0539">Nucleus</keyword>
<sequence length="1047" mass="117043">MNGLDLSRPVADCKMNGSSDEGESTSGATGGGGGSENAEMEENGSSRTNSNSSGNNPVYRDAKLLQIGEVSQEYSSQSRTAHQQRGYSPGMEMRHRRGFNYDREQPQSLSSSKDEERKSSWDYEKASQKEYSRSRDSTEYQDAIKQEIKDHSSREWVSPVPEVEVGGSVPGGPYVRARKDIPRGARFGPFVGKLASEPFNPRYAWEVRIAGSGVRGWLDASHETNNWLKYIRSTASSHAVNIRHVLVGSQMIYEAIRDIAAGEELLLGLREPLQLQDILGEPNEDRSDRETASQHSGTVDEDKEDEEEEIRCTVCDKPFQDIELLDSHLVTCHRYPAEQHRCDSCPRAYAWRPLLVRHRAIVHGDLRNYPCENCPKSNIRQVFTDPSNLQRHIRTHHVGARSHACTECGKTFATSSGLKQHTHIHSSVKPFQCEVCFKAYTQFSNLCRHKRMHADCRMQIKCVKCGQSFSTVTSLSKHKRFCDSTTPTGPPGTMPQLPTPPVSPFLVYPRPPVTLPGGLPFYPPSLMGPYPGIFPNASNFLNTPLLFPPKIEEAEKRSDSPPKKERFTPPRVVSQHNKVSPSTAEEATSTFRPSPARAPVQPTPEGEEMYEMTDLSKRREANRGSERKMETENTSKEETAEQPLDLRVQTKKQDSTSRTANRKSRTPSPAPVAIEETPAPFDPPKSEEDVPPPMELESKDVRGNSPHLRTSLPIEQPPTNTPPHMAYPRPIHPMFLETMYRSPAGTFPGFPSAPPPPGGATPESRLIPPLPPFAPPRGLPFLGSLMNGLSGARPGGGFDLLARPPLSAFAGVKPFQEAVMSPHHHHHHHHHHHVHGKMKDRYSCKFCGKVFPRSANLTRHLRTHTGEQPYKCKYCERSFSISSNLQRHVRNIHDKQRPFKCPLCERCFGQQTNLDRHLKKHEADDGSGVVSVADSPGSSNENEREDTYFDEIRSFMGKVAYGGESGYGLPHPAYIPSRLHEVNESKMEVEYDEDEDSEEGVSPLEETDGLSPIEAKKSPSPSYDLKLREKQELLNNNTAEPVIEIST</sequence>
<dbReference type="Gene3D" id="2.170.270.10">
    <property type="entry name" value="SET domain"/>
    <property type="match status" value="1"/>
</dbReference>
<dbReference type="FunFam" id="3.30.160.60:FF:000159">
    <property type="entry name" value="Mds1 and evi1 complex locus protein"/>
    <property type="match status" value="1"/>
</dbReference>
<comment type="subcellular location">
    <subcellularLocation>
        <location evidence="1">Nucleus</location>
    </subcellularLocation>
</comment>
<evidence type="ECO:0000256" key="8">
    <source>
        <dbReference type="ARBA" id="ARBA00023163"/>
    </source>
</evidence>
<feature type="domain" description="SET" evidence="13">
    <location>
        <begin position="161"/>
        <end position="270"/>
    </location>
</feature>
<feature type="region of interest" description="Disordered" evidence="11">
    <location>
        <begin position="987"/>
        <end position="1023"/>
    </location>
</feature>
<reference evidence="14 15" key="1">
    <citation type="submission" date="2023-03" db="EMBL/GenBank/DDBJ databases">
        <title>High recombination rates correlate with genetic variation in Cardiocondyla obscurior ants.</title>
        <authorList>
            <person name="Errbii M."/>
        </authorList>
    </citation>
    <scope>NUCLEOTIDE SEQUENCE [LARGE SCALE GENOMIC DNA]</scope>
    <source>
        <strain evidence="14">Alpha-2009</strain>
        <tissue evidence="14">Whole body</tissue>
    </source>
</reference>
<dbReference type="GO" id="GO:0003677">
    <property type="term" value="F:DNA binding"/>
    <property type="evidence" value="ECO:0007669"/>
    <property type="project" value="UniProtKB-KW"/>
</dbReference>
<dbReference type="FunFam" id="3.30.160.60:FF:000653">
    <property type="entry name" value="Zinc finger protein Pegasus"/>
    <property type="match status" value="1"/>
</dbReference>
<dbReference type="FunFam" id="3.30.160.60:FF:000112">
    <property type="entry name" value="Mds1 and evi1 complex locus protein"/>
    <property type="match status" value="1"/>
</dbReference>
<evidence type="ECO:0000256" key="5">
    <source>
        <dbReference type="ARBA" id="ARBA00022833"/>
    </source>
</evidence>
<dbReference type="InterPro" id="IPR046341">
    <property type="entry name" value="SET_dom_sf"/>
</dbReference>
<feature type="domain" description="C2H2-type" evidence="12">
    <location>
        <begin position="870"/>
        <end position="898"/>
    </location>
</feature>
<feature type="region of interest" description="Disordered" evidence="11">
    <location>
        <begin position="281"/>
        <end position="307"/>
    </location>
</feature>
<dbReference type="GO" id="GO:0008270">
    <property type="term" value="F:zinc ion binding"/>
    <property type="evidence" value="ECO:0007669"/>
    <property type="project" value="UniProtKB-KW"/>
</dbReference>
<evidence type="ECO:0000256" key="11">
    <source>
        <dbReference type="SAM" id="MobiDB-lite"/>
    </source>
</evidence>
<dbReference type="GO" id="GO:0006355">
    <property type="term" value="P:regulation of DNA-templated transcription"/>
    <property type="evidence" value="ECO:0007669"/>
    <property type="project" value="UniProtKB-ARBA"/>
</dbReference>
<dbReference type="Gene3D" id="3.30.160.60">
    <property type="entry name" value="Classic Zinc Finger"/>
    <property type="match status" value="7"/>
</dbReference>
<accession>A0AAW2GJY2</accession>
<evidence type="ECO:0000256" key="10">
    <source>
        <dbReference type="PROSITE-ProRule" id="PRU00042"/>
    </source>
</evidence>
<keyword evidence="6" id="KW-0805">Transcription regulation</keyword>
<feature type="compositionally biased region" description="Polar residues" evidence="11">
    <location>
        <begin position="72"/>
        <end position="86"/>
    </location>
</feature>
<dbReference type="PROSITE" id="PS50280">
    <property type="entry name" value="SET"/>
    <property type="match status" value="1"/>
</dbReference>
<keyword evidence="3" id="KW-0677">Repeat</keyword>
<evidence type="ECO:0000256" key="1">
    <source>
        <dbReference type="ARBA" id="ARBA00004123"/>
    </source>
</evidence>
<dbReference type="GO" id="GO:0008170">
    <property type="term" value="F:N-methyltransferase activity"/>
    <property type="evidence" value="ECO:0007669"/>
    <property type="project" value="UniProtKB-ARBA"/>
</dbReference>
<feature type="domain" description="C2H2-type" evidence="12">
    <location>
        <begin position="403"/>
        <end position="430"/>
    </location>
</feature>
<dbReference type="InterPro" id="IPR013087">
    <property type="entry name" value="Znf_C2H2_type"/>
</dbReference>
<feature type="compositionally biased region" description="Low complexity" evidence="11">
    <location>
        <begin position="43"/>
        <end position="56"/>
    </location>
</feature>
<feature type="compositionally biased region" description="Polar residues" evidence="11">
    <location>
        <begin position="574"/>
        <end position="592"/>
    </location>
</feature>
<dbReference type="InterPro" id="IPR036236">
    <property type="entry name" value="Znf_C2H2_sf"/>
</dbReference>
<feature type="region of interest" description="Disordered" evidence="11">
    <location>
        <begin position="554"/>
        <end position="721"/>
    </location>
</feature>
<evidence type="ECO:0000313" key="14">
    <source>
        <dbReference type="EMBL" id="KAL0128293.1"/>
    </source>
</evidence>
<comment type="caution">
    <text evidence="14">The sequence shown here is derived from an EMBL/GenBank/DDBJ whole genome shotgun (WGS) entry which is preliminary data.</text>
</comment>
<feature type="compositionally biased region" description="Basic and acidic residues" evidence="11">
    <location>
        <begin position="614"/>
        <end position="639"/>
    </location>
</feature>
<dbReference type="InterPro" id="IPR050331">
    <property type="entry name" value="Zinc_finger"/>
</dbReference>
<dbReference type="GO" id="GO:0005634">
    <property type="term" value="C:nucleus"/>
    <property type="evidence" value="ECO:0007669"/>
    <property type="project" value="UniProtKB-SubCell"/>
</dbReference>
<keyword evidence="7" id="KW-0238">DNA-binding</keyword>
<organism evidence="14 15">
    <name type="scientific">Cardiocondyla obscurior</name>
    <dbReference type="NCBI Taxonomy" id="286306"/>
    <lineage>
        <taxon>Eukaryota</taxon>
        <taxon>Metazoa</taxon>
        <taxon>Ecdysozoa</taxon>
        <taxon>Arthropoda</taxon>
        <taxon>Hexapoda</taxon>
        <taxon>Insecta</taxon>
        <taxon>Pterygota</taxon>
        <taxon>Neoptera</taxon>
        <taxon>Endopterygota</taxon>
        <taxon>Hymenoptera</taxon>
        <taxon>Apocrita</taxon>
        <taxon>Aculeata</taxon>
        <taxon>Formicoidea</taxon>
        <taxon>Formicidae</taxon>
        <taxon>Myrmicinae</taxon>
        <taxon>Cardiocondyla</taxon>
    </lineage>
</organism>
<dbReference type="GO" id="GO:0008757">
    <property type="term" value="F:S-adenosylmethionine-dependent methyltransferase activity"/>
    <property type="evidence" value="ECO:0007669"/>
    <property type="project" value="UniProtKB-ARBA"/>
</dbReference>
<dbReference type="PROSITE" id="PS50157">
    <property type="entry name" value="ZINC_FINGER_C2H2_2"/>
    <property type="match status" value="7"/>
</dbReference>